<reference evidence="2" key="1">
    <citation type="submission" date="2023-07" db="EMBL/GenBank/DDBJ databases">
        <authorList>
            <person name="Stuckert A."/>
        </authorList>
    </citation>
    <scope>NUCLEOTIDE SEQUENCE</scope>
</reference>
<dbReference type="EMBL" id="CAUEEQ010021705">
    <property type="protein sequence ID" value="CAJ0943820.1"/>
    <property type="molecule type" value="Genomic_DNA"/>
</dbReference>
<protein>
    <submittedName>
        <fullName evidence="2">Uncharacterized protein</fullName>
    </submittedName>
</protein>
<name>A0ABN9LJU6_9NEOB</name>
<sequence>MTLTLAHLQKNLDTVNTQIVTIENQLASTLTQEEFQAIKVKNQETLQAHRQDLEKKEMSKFLRDTEDYLQNRVYQWREKTTVLQTAQLTKLLRISRQQNWLSESFHHNPFFRGLQRPVQRKTRRGGQCRRGNQDTNLERFFHNLRLKAHFQGIPVTTVSHNDPAPLQLKELGLQTPSVFMPPKSNPSIETFIALVERDIETFNREFSSHGYKEIHSNISISEVKRIVIDDNVRNQRLNEMEEKFSQRGYPKNLLAQSGHEHLQLRDLTLPNNKEVVDITKPALHMVGAFLGFSAAEEPSPCDSPPLCLDSSTESP</sequence>
<comment type="caution">
    <text evidence="2">The sequence shown here is derived from an EMBL/GenBank/DDBJ whole genome shotgun (WGS) entry which is preliminary data.</text>
</comment>
<gene>
    <name evidence="2" type="ORF">RIMI_LOCUS10145908</name>
</gene>
<evidence type="ECO:0000313" key="3">
    <source>
        <dbReference type="Proteomes" id="UP001176940"/>
    </source>
</evidence>
<organism evidence="2 3">
    <name type="scientific">Ranitomeya imitator</name>
    <name type="common">mimic poison frog</name>
    <dbReference type="NCBI Taxonomy" id="111125"/>
    <lineage>
        <taxon>Eukaryota</taxon>
        <taxon>Metazoa</taxon>
        <taxon>Chordata</taxon>
        <taxon>Craniata</taxon>
        <taxon>Vertebrata</taxon>
        <taxon>Euteleostomi</taxon>
        <taxon>Amphibia</taxon>
        <taxon>Batrachia</taxon>
        <taxon>Anura</taxon>
        <taxon>Neobatrachia</taxon>
        <taxon>Hyloidea</taxon>
        <taxon>Dendrobatidae</taxon>
        <taxon>Dendrobatinae</taxon>
        <taxon>Ranitomeya</taxon>
    </lineage>
</organism>
<keyword evidence="3" id="KW-1185">Reference proteome</keyword>
<evidence type="ECO:0000256" key="1">
    <source>
        <dbReference type="SAM" id="MobiDB-lite"/>
    </source>
</evidence>
<proteinExistence type="predicted"/>
<accession>A0ABN9LJU6</accession>
<feature type="region of interest" description="Disordered" evidence="1">
    <location>
        <begin position="295"/>
        <end position="315"/>
    </location>
</feature>
<evidence type="ECO:0000313" key="2">
    <source>
        <dbReference type="EMBL" id="CAJ0943820.1"/>
    </source>
</evidence>
<dbReference type="Proteomes" id="UP001176940">
    <property type="component" value="Unassembled WGS sequence"/>
</dbReference>